<gene>
    <name evidence="1" type="ORF">dnm_082200</name>
</gene>
<organism evidence="1 2">
    <name type="scientific">Desulfonema magnum</name>
    <dbReference type="NCBI Taxonomy" id="45655"/>
    <lineage>
        <taxon>Bacteria</taxon>
        <taxon>Pseudomonadati</taxon>
        <taxon>Thermodesulfobacteriota</taxon>
        <taxon>Desulfobacteria</taxon>
        <taxon>Desulfobacterales</taxon>
        <taxon>Desulfococcaceae</taxon>
        <taxon>Desulfonema</taxon>
    </lineage>
</organism>
<sequence>MTVSVFLNRDKPFQQIKEATYNNAFIFSIFQYQQKMLCLD</sequence>
<dbReference type="AlphaFoldDB" id="A0A975GSK9"/>
<dbReference type="KEGG" id="dmm:dnm_082200"/>
<evidence type="ECO:0000313" key="1">
    <source>
        <dbReference type="EMBL" id="QTA92144.1"/>
    </source>
</evidence>
<accession>A0A975GSK9</accession>
<protein>
    <submittedName>
        <fullName evidence="1">Uncharacterized protein</fullName>
    </submittedName>
</protein>
<proteinExistence type="predicted"/>
<dbReference type="Proteomes" id="UP000663722">
    <property type="component" value="Chromosome"/>
</dbReference>
<name>A0A975GSK9_9BACT</name>
<keyword evidence="2" id="KW-1185">Reference proteome</keyword>
<reference evidence="1" key="1">
    <citation type="journal article" date="2021" name="Microb. Physiol.">
        <title>Proteogenomic Insights into the Physiology of Marine, Sulfate-Reducing, Filamentous Desulfonema limicola and Desulfonema magnum.</title>
        <authorList>
            <person name="Schnaars V."/>
            <person name="Wohlbrand L."/>
            <person name="Scheve S."/>
            <person name="Hinrichs C."/>
            <person name="Reinhardt R."/>
            <person name="Rabus R."/>
        </authorList>
    </citation>
    <scope>NUCLEOTIDE SEQUENCE</scope>
    <source>
        <strain evidence="1">4be13</strain>
    </source>
</reference>
<dbReference type="EMBL" id="CP061800">
    <property type="protein sequence ID" value="QTA92144.1"/>
    <property type="molecule type" value="Genomic_DNA"/>
</dbReference>
<evidence type="ECO:0000313" key="2">
    <source>
        <dbReference type="Proteomes" id="UP000663722"/>
    </source>
</evidence>